<keyword evidence="3" id="KW-1185">Reference proteome</keyword>
<dbReference type="EMBL" id="BAAANL010000001">
    <property type="protein sequence ID" value="GAA1854508.1"/>
    <property type="molecule type" value="Genomic_DNA"/>
</dbReference>
<feature type="compositionally biased region" description="Basic and acidic residues" evidence="1">
    <location>
        <begin position="308"/>
        <end position="322"/>
    </location>
</feature>
<name>A0ABN2N749_9MICO</name>
<evidence type="ECO:0000313" key="3">
    <source>
        <dbReference type="Proteomes" id="UP001501094"/>
    </source>
</evidence>
<proteinExistence type="predicted"/>
<gene>
    <name evidence="2" type="ORF">GCM10009751_09150</name>
</gene>
<protein>
    <recommendedName>
        <fullName evidence="4">DUF4192 domain-containing protein</fullName>
    </recommendedName>
</protein>
<accession>A0ABN2N749</accession>
<evidence type="ECO:0000256" key="1">
    <source>
        <dbReference type="SAM" id="MobiDB-lite"/>
    </source>
</evidence>
<evidence type="ECO:0000313" key="2">
    <source>
        <dbReference type="EMBL" id="GAA1854508.1"/>
    </source>
</evidence>
<evidence type="ECO:0008006" key="4">
    <source>
        <dbReference type="Google" id="ProtNLM"/>
    </source>
</evidence>
<sequence>MDTSRDQIGDYLAKIPFTVGHEIADEQVVVGAVQANRQDIVHIVLDWDDTVHAQRIADQVTRILAGTEPPASLIVVGFGPHGRARAGTLADGLRATMPSLVMPVHVHDGVWRALEGKWTHGQPVPDLTAELVVAGFPIPAGSPADLEASVAPLRVPAFDPLDDQTADRLAALAPRQRAGLAQDVLERVADGGPDEIGQMRVLAHLATTDLVIRDVILAYTLDGGVRHDRVEALVRTFRAAPARQQPLLATLAAAATYFACWHTPKTVGLLRHADPIARLTHLVQSALESNFDPRQAHDTVRDGAVEGLQRQEQEHDARRAAADDLSTGPVNDSGVRAGPVQPPAHPRVGTYQNGPSL</sequence>
<feature type="region of interest" description="Disordered" evidence="1">
    <location>
        <begin position="308"/>
        <end position="357"/>
    </location>
</feature>
<dbReference type="Proteomes" id="UP001501094">
    <property type="component" value="Unassembled WGS sequence"/>
</dbReference>
<organism evidence="2 3">
    <name type="scientific">Myceligenerans crystallogenes</name>
    <dbReference type="NCBI Taxonomy" id="316335"/>
    <lineage>
        <taxon>Bacteria</taxon>
        <taxon>Bacillati</taxon>
        <taxon>Actinomycetota</taxon>
        <taxon>Actinomycetes</taxon>
        <taxon>Micrococcales</taxon>
        <taxon>Promicromonosporaceae</taxon>
        <taxon>Myceligenerans</taxon>
    </lineage>
</organism>
<reference evidence="2 3" key="1">
    <citation type="journal article" date="2019" name="Int. J. Syst. Evol. Microbiol.">
        <title>The Global Catalogue of Microorganisms (GCM) 10K type strain sequencing project: providing services to taxonomists for standard genome sequencing and annotation.</title>
        <authorList>
            <consortium name="The Broad Institute Genomics Platform"/>
            <consortium name="The Broad Institute Genome Sequencing Center for Infectious Disease"/>
            <person name="Wu L."/>
            <person name="Ma J."/>
        </authorList>
    </citation>
    <scope>NUCLEOTIDE SEQUENCE [LARGE SCALE GENOMIC DNA]</scope>
    <source>
        <strain evidence="2 3">JCM 14326</strain>
    </source>
</reference>
<dbReference type="RefSeq" id="WP_344099946.1">
    <property type="nucleotide sequence ID" value="NZ_BAAANL010000001.1"/>
</dbReference>
<comment type="caution">
    <text evidence="2">The sequence shown here is derived from an EMBL/GenBank/DDBJ whole genome shotgun (WGS) entry which is preliminary data.</text>
</comment>